<dbReference type="PATRIC" id="fig|1261130.3.peg.540"/>
<dbReference type="EMBL" id="AOBV01000002">
    <property type="protein sequence ID" value="ELV08946.1"/>
    <property type="molecule type" value="Genomic_DNA"/>
</dbReference>
<dbReference type="Proteomes" id="UP000011617">
    <property type="component" value="Unassembled WGS sequence"/>
</dbReference>
<dbReference type="InterPro" id="IPR009057">
    <property type="entry name" value="Homeodomain-like_sf"/>
</dbReference>
<evidence type="ECO:0000313" key="5">
    <source>
        <dbReference type="Proteomes" id="UP000011617"/>
    </source>
</evidence>
<protein>
    <recommendedName>
        <fullName evidence="3">HTH tetR-type domain-containing protein</fullName>
    </recommendedName>
</protein>
<evidence type="ECO:0000259" key="3">
    <source>
        <dbReference type="PROSITE" id="PS50977"/>
    </source>
</evidence>
<proteinExistence type="predicted"/>
<dbReference type="RefSeq" id="WP_008314934.1">
    <property type="nucleotide sequence ID" value="NZ_KB372778.1"/>
</dbReference>
<dbReference type="PANTHER" id="PTHR43479:SF11">
    <property type="entry name" value="ACREF_ENVCD OPERON REPRESSOR-RELATED"/>
    <property type="match status" value="1"/>
</dbReference>
<organism evidence="4 5">
    <name type="scientific">Wohlfahrtiimonas chitiniclastica SH04</name>
    <dbReference type="NCBI Taxonomy" id="1261130"/>
    <lineage>
        <taxon>Bacteria</taxon>
        <taxon>Pseudomonadati</taxon>
        <taxon>Pseudomonadota</taxon>
        <taxon>Gammaproteobacteria</taxon>
        <taxon>Cardiobacteriales</taxon>
        <taxon>Ignatzschineriaceae</taxon>
        <taxon>Wohlfahrtiimonas</taxon>
    </lineage>
</organism>
<dbReference type="InterPro" id="IPR001647">
    <property type="entry name" value="HTH_TetR"/>
</dbReference>
<reference evidence="4 5" key="1">
    <citation type="journal article" date="2013" name="Genome Announc.">
        <title>Complete Genome Sequence of Wohlfahrtiimonas chitiniclastica Strain SH04, Isolated from Chrysomya megacephala Collected from Pudong International Airport in China.</title>
        <authorList>
            <person name="Cao X.M."/>
            <person name="Chen T."/>
            <person name="Xu L.Z."/>
            <person name="Yao L.S."/>
            <person name="Qi J."/>
            <person name="Zhang X.L."/>
            <person name="Yan Q.L."/>
            <person name="Deng Y.H."/>
            <person name="Guo T.Y."/>
            <person name="Wang J."/>
            <person name="Hu K.X."/>
            <person name="Xu B.L."/>
        </authorList>
    </citation>
    <scope>NUCLEOTIDE SEQUENCE [LARGE SCALE GENOMIC DNA]</scope>
    <source>
        <strain evidence="4 5">SH04</strain>
    </source>
</reference>
<dbReference type="Gene3D" id="1.10.357.10">
    <property type="entry name" value="Tetracycline Repressor, domain 2"/>
    <property type="match status" value="1"/>
</dbReference>
<evidence type="ECO:0000256" key="2">
    <source>
        <dbReference type="PROSITE-ProRule" id="PRU00335"/>
    </source>
</evidence>
<dbReference type="Pfam" id="PF00440">
    <property type="entry name" value="TetR_N"/>
    <property type="match status" value="1"/>
</dbReference>
<name>L8Y3E7_9GAMM</name>
<dbReference type="PROSITE" id="PS50977">
    <property type="entry name" value="HTH_TETR_2"/>
    <property type="match status" value="1"/>
</dbReference>
<evidence type="ECO:0000256" key="1">
    <source>
        <dbReference type="ARBA" id="ARBA00023125"/>
    </source>
</evidence>
<dbReference type="HOGENOM" id="CLU_069356_30_2_6"/>
<dbReference type="PANTHER" id="PTHR43479">
    <property type="entry name" value="ACREF/ENVCD OPERON REPRESSOR-RELATED"/>
    <property type="match status" value="1"/>
</dbReference>
<comment type="caution">
    <text evidence="4">The sequence shown here is derived from an EMBL/GenBank/DDBJ whole genome shotgun (WGS) entry which is preliminary data.</text>
</comment>
<dbReference type="SUPFAM" id="SSF46689">
    <property type="entry name" value="Homeodomain-like"/>
    <property type="match status" value="1"/>
</dbReference>
<feature type="domain" description="HTH tetR-type" evidence="3">
    <location>
        <begin position="5"/>
        <end position="65"/>
    </location>
</feature>
<dbReference type="PRINTS" id="PR00455">
    <property type="entry name" value="HTHTETR"/>
</dbReference>
<accession>L8Y3E7</accession>
<dbReference type="InterPro" id="IPR050624">
    <property type="entry name" value="HTH-type_Tx_Regulator"/>
</dbReference>
<evidence type="ECO:0000313" key="4">
    <source>
        <dbReference type="EMBL" id="ELV08946.1"/>
    </source>
</evidence>
<dbReference type="GO" id="GO:0003677">
    <property type="term" value="F:DNA binding"/>
    <property type="evidence" value="ECO:0007669"/>
    <property type="project" value="UniProtKB-UniRule"/>
</dbReference>
<keyword evidence="1 2" id="KW-0238">DNA-binding</keyword>
<dbReference type="OrthoDB" id="116240at2"/>
<feature type="DNA-binding region" description="H-T-H motif" evidence="2">
    <location>
        <begin position="28"/>
        <end position="47"/>
    </location>
</feature>
<dbReference type="AlphaFoldDB" id="L8Y3E7"/>
<keyword evidence="5" id="KW-1185">Reference proteome</keyword>
<gene>
    <name evidence="4" type="ORF">F387_00342</name>
</gene>
<sequence length="194" mass="23091">MDSENQTRQLIMSTSEQLFRQYGWQRISIGDICKEANISRVSFYRYFKNKIALLKEIIRLQQHKVKARYEEILNDVDNIEDLINAIFAYQEDALKGFFTAPILKDFDNNKDADLQAFFESERQQKYVFLNHFFEALQNKKIIHANYPTDLIYNYLKIMDDLMLCEDIQTMYDGEKQKLRKDILKLIMFGLSGPK</sequence>